<keyword evidence="4" id="KW-0862">Zinc</keyword>
<comment type="caution">
    <text evidence="9">The sequence shown here is derived from an EMBL/GenBank/DDBJ whole genome shotgun (WGS) entry which is preliminary data.</text>
</comment>
<dbReference type="Pfam" id="PF13613">
    <property type="entry name" value="HTH_Tnp_4"/>
    <property type="match status" value="1"/>
</dbReference>
<keyword evidence="3 6" id="KW-0863">Zinc-finger</keyword>
<organism evidence="9 10">
    <name type="scientific">Porites lobata</name>
    <dbReference type="NCBI Taxonomy" id="104759"/>
    <lineage>
        <taxon>Eukaryota</taxon>
        <taxon>Metazoa</taxon>
        <taxon>Cnidaria</taxon>
        <taxon>Anthozoa</taxon>
        <taxon>Hexacorallia</taxon>
        <taxon>Scleractinia</taxon>
        <taxon>Fungiina</taxon>
        <taxon>Poritidae</taxon>
        <taxon>Porites</taxon>
    </lineage>
</organism>
<feature type="coiled-coil region" evidence="7">
    <location>
        <begin position="121"/>
        <end position="158"/>
    </location>
</feature>
<proteinExistence type="predicted"/>
<evidence type="ECO:0000256" key="3">
    <source>
        <dbReference type="ARBA" id="ARBA00022771"/>
    </source>
</evidence>
<evidence type="ECO:0000256" key="2">
    <source>
        <dbReference type="ARBA" id="ARBA00022723"/>
    </source>
</evidence>
<dbReference type="PANTHER" id="PTHR23080">
    <property type="entry name" value="THAP DOMAIN PROTEIN"/>
    <property type="match status" value="1"/>
</dbReference>
<dbReference type="InterPro" id="IPR027806">
    <property type="entry name" value="HARBI1_dom"/>
</dbReference>
<accession>A0ABN8RQL5</accession>
<dbReference type="Pfam" id="PF13359">
    <property type="entry name" value="DDE_Tnp_4"/>
    <property type="match status" value="1"/>
</dbReference>
<gene>
    <name evidence="9" type="ORF">PLOB_00025757</name>
</gene>
<protein>
    <recommendedName>
        <fullName evidence="8">THAP-type domain-containing protein</fullName>
    </recommendedName>
</protein>
<evidence type="ECO:0000256" key="7">
    <source>
        <dbReference type="SAM" id="Coils"/>
    </source>
</evidence>
<comment type="cofactor">
    <cofactor evidence="1">
        <name>a divalent metal cation</name>
        <dbReference type="ChEBI" id="CHEBI:60240"/>
    </cofactor>
</comment>
<evidence type="ECO:0000256" key="6">
    <source>
        <dbReference type="PROSITE-ProRule" id="PRU00309"/>
    </source>
</evidence>
<dbReference type="PROSITE" id="PS50950">
    <property type="entry name" value="ZF_THAP"/>
    <property type="match status" value="1"/>
</dbReference>
<keyword evidence="7" id="KW-0175">Coiled coil</keyword>
<dbReference type="Proteomes" id="UP001159405">
    <property type="component" value="Unassembled WGS sequence"/>
</dbReference>
<dbReference type="InterPro" id="IPR006612">
    <property type="entry name" value="THAP_Znf"/>
</dbReference>
<dbReference type="InterPro" id="IPR027805">
    <property type="entry name" value="Transposase_HTH_dom"/>
</dbReference>
<reference evidence="9 10" key="1">
    <citation type="submission" date="2022-05" db="EMBL/GenBank/DDBJ databases">
        <authorList>
            <consortium name="Genoscope - CEA"/>
            <person name="William W."/>
        </authorList>
    </citation>
    <scope>NUCLEOTIDE SEQUENCE [LARGE SCALE GENOMIC DNA]</scope>
</reference>
<keyword evidence="5 6" id="KW-0238">DNA-binding</keyword>
<evidence type="ECO:0000256" key="1">
    <source>
        <dbReference type="ARBA" id="ARBA00001968"/>
    </source>
</evidence>
<dbReference type="EMBL" id="CALNXK010000302">
    <property type="protein sequence ID" value="CAH3181632.1"/>
    <property type="molecule type" value="Genomic_DNA"/>
</dbReference>
<feature type="domain" description="THAP-type" evidence="8">
    <location>
        <begin position="1"/>
        <end position="54"/>
    </location>
</feature>
<sequence length="466" mass="53406">MTFYRIPKKESVRREYIRLLRNDNLKLESDSTRVCSAHWTGGKKLSREHLPSIFPWSKKKTERRVLSRTESTTNVGGKKRKADVSTTEIDQGPLFDIDHEETIQASFCDAATQTEITVEILDQIESELKEIIEKKDKVARERDELSSATKRLQHLVKNPKFDISKFKGNDEDVEFYTGLPHWDALMLLYDMVNQKAQNLNYGSYEKKGIGSEQKLGRPRALTLFEEFVLTLMRLRLGLLQKDLAHRFNVSETTVSVVFNTWVRFMRIELEPLICLPRRELLHEHMPKIFKELYPRTVLIIDAVEIRAESPSSLDMQSVCYSSYKGTTTMKGLVGLSPIGALGFLSELYTGSISDKELTKMSNVIDYLHHGDDVMADKGFDIQDDFAAKGVTVNIPSFLKGKTQFSEEEMAHNKKVASLRIHVERCIERMKNWHIFDSRIPITLAPIASDMFIIIGALTNFLPPLID</sequence>
<keyword evidence="10" id="KW-1185">Reference proteome</keyword>
<dbReference type="PANTHER" id="PTHR23080:SF133">
    <property type="entry name" value="SI:CH211-262I1.5-RELATED"/>
    <property type="match status" value="1"/>
</dbReference>
<name>A0ABN8RQL5_9CNID</name>
<evidence type="ECO:0000256" key="5">
    <source>
        <dbReference type="ARBA" id="ARBA00023125"/>
    </source>
</evidence>
<evidence type="ECO:0000313" key="10">
    <source>
        <dbReference type="Proteomes" id="UP001159405"/>
    </source>
</evidence>
<evidence type="ECO:0000259" key="8">
    <source>
        <dbReference type="PROSITE" id="PS50950"/>
    </source>
</evidence>
<evidence type="ECO:0000313" key="9">
    <source>
        <dbReference type="EMBL" id="CAH3181632.1"/>
    </source>
</evidence>
<evidence type="ECO:0000256" key="4">
    <source>
        <dbReference type="ARBA" id="ARBA00022833"/>
    </source>
</evidence>
<keyword evidence="2" id="KW-0479">Metal-binding</keyword>